<sequence>MEASDTIDELVYPCGDPPDSGSIRAVAPGVMWIRMRLSGSSLGAINLWALEDRGGWTLVDTGIHTPGVARDWETLLSGPLGGRPVRRVLVTHLHADHVGMAGWLTRRTGARLWMTRLEYLSAQASANAGTSTLSMEAMAFYRRAGWGADAIAAHAASYGRNQSLVFPLPGSFRRISDDETLSIGGRPWRVVVGSGHCPEHACLFCDGLNLLISGDQVLPRISSNVSVQPSEPEADPLAEWLASLRKLRREVPRDVLVLPAHNEPFSGLHGRLAALEAGIQRKLDTLRRALMAPRRAVDVFAALFSAPVSPDELSRYCLATGEAMAYLSYLLYRGEIAAQEDADGVAWYREP</sequence>
<dbReference type="PANTHER" id="PTHR23131:SF4">
    <property type="entry name" value="METALLO-BETA-LACTAMASE SUPERFAMILY POTEIN"/>
    <property type="match status" value="1"/>
</dbReference>
<evidence type="ECO:0000313" key="3">
    <source>
        <dbReference type="Proteomes" id="UP000672934"/>
    </source>
</evidence>
<dbReference type="SMART" id="SM00849">
    <property type="entry name" value="Lactamase_B"/>
    <property type="match status" value="1"/>
</dbReference>
<feature type="domain" description="Metallo-beta-lactamase" evidence="1">
    <location>
        <begin position="44"/>
        <end position="261"/>
    </location>
</feature>
<dbReference type="Pfam" id="PF00753">
    <property type="entry name" value="Lactamase_B"/>
    <property type="match status" value="1"/>
</dbReference>
<evidence type="ECO:0000313" key="2">
    <source>
        <dbReference type="EMBL" id="CAG2144007.1"/>
    </source>
</evidence>
<dbReference type="AlphaFoldDB" id="A0A916N4P2"/>
<reference evidence="2" key="1">
    <citation type="submission" date="2021-03" db="EMBL/GenBank/DDBJ databases">
        <authorList>
            <person name="Peeters C."/>
        </authorList>
    </citation>
    <scope>NUCLEOTIDE SEQUENCE</scope>
    <source>
        <strain evidence="2">LMG 31506</strain>
    </source>
</reference>
<gene>
    <name evidence="2" type="ORF">LMG31506_02953</name>
</gene>
<comment type="caution">
    <text evidence="2">The sequence shown here is derived from an EMBL/GenBank/DDBJ whole genome shotgun (WGS) entry which is preliminary data.</text>
</comment>
<dbReference type="Gene3D" id="3.60.15.10">
    <property type="entry name" value="Ribonuclease Z/Hydroxyacylglutathione hydrolase-like"/>
    <property type="match status" value="1"/>
</dbReference>
<protein>
    <recommendedName>
        <fullName evidence="1">Metallo-beta-lactamase domain-containing protein</fullName>
    </recommendedName>
</protein>
<dbReference type="InterPro" id="IPR050662">
    <property type="entry name" value="Sec-metab_biosynth-thioest"/>
</dbReference>
<accession>A0A916N4P2</accession>
<dbReference type="PANTHER" id="PTHR23131">
    <property type="entry name" value="ENDORIBONUCLEASE LACTB2"/>
    <property type="match status" value="1"/>
</dbReference>
<dbReference type="SUPFAM" id="SSF56281">
    <property type="entry name" value="Metallo-hydrolase/oxidoreductase"/>
    <property type="match status" value="1"/>
</dbReference>
<dbReference type="RefSeq" id="WP_211947893.1">
    <property type="nucleotide sequence ID" value="NZ_CAJPUY010000009.1"/>
</dbReference>
<organism evidence="2 3">
    <name type="scientific">Cupriavidus yeoncheonensis</name>
    <dbReference type="NCBI Taxonomy" id="1462994"/>
    <lineage>
        <taxon>Bacteria</taxon>
        <taxon>Pseudomonadati</taxon>
        <taxon>Pseudomonadota</taxon>
        <taxon>Betaproteobacteria</taxon>
        <taxon>Burkholderiales</taxon>
        <taxon>Burkholderiaceae</taxon>
        <taxon>Cupriavidus</taxon>
    </lineage>
</organism>
<keyword evidence="3" id="KW-1185">Reference proteome</keyword>
<name>A0A916N4P2_9BURK</name>
<dbReference type="InterPro" id="IPR001279">
    <property type="entry name" value="Metallo-B-lactamas"/>
</dbReference>
<dbReference type="EMBL" id="CAJPUY010000009">
    <property type="protein sequence ID" value="CAG2144007.1"/>
    <property type="molecule type" value="Genomic_DNA"/>
</dbReference>
<evidence type="ECO:0000259" key="1">
    <source>
        <dbReference type="SMART" id="SM00849"/>
    </source>
</evidence>
<proteinExistence type="predicted"/>
<dbReference type="InterPro" id="IPR036866">
    <property type="entry name" value="RibonucZ/Hydroxyglut_hydro"/>
</dbReference>
<dbReference type="Proteomes" id="UP000672934">
    <property type="component" value="Unassembled WGS sequence"/>
</dbReference>